<feature type="compositionally biased region" description="Pro residues" evidence="1">
    <location>
        <begin position="10"/>
        <end position="23"/>
    </location>
</feature>
<accession>A0AAD3Y7B8</accession>
<evidence type="ECO:0000313" key="3">
    <source>
        <dbReference type="Proteomes" id="UP001222932"/>
    </source>
</evidence>
<feature type="region of interest" description="Disordered" evidence="1">
    <location>
        <begin position="240"/>
        <end position="283"/>
    </location>
</feature>
<evidence type="ECO:0000256" key="1">
    <source>
        <dbReference type="SAM" id="MobiDB-lite"/>
    </source>
</evidence>
<name>A0AAD3Y7B8_9TREE</name>
<reference evidence="2" key="1">
    <citation type="journal article" date="2023" name="BMC Genomics">
        <title>Chromosome-level genome assemblies of Cutaneotrichosporon spp. (Trichosporonales, Basidiomycota) reveal imbalanced evolution between nucleotide sequences and chromosome synteny.</title>
        <authorList>
            <person name="Kobayashi Y."/>
            <person name="Kayamori A."/>
            <person name="Aoki K."/>
            <person name="Shiwa Y."/>
            <person name="Matsutani M."/>
            <person name="Fujita N."/>
            <person name="Sugita T."/>
            <person name="Iwasaki W."/>
            <person name="Tanaka N."/>
            <person name="Takashima M."/>
        </authorList>
    </citation>
    <scope>NUCLEOTIDE SEQUENCE</scope>
    <source>
        <strain evidence="2">HIS016</strain>
    </source>
</reference>
<keyword evidence="3" id="KW-1185">Reference proteome</keyword>
<reference evidence="2" key="2">
    <citation type="submission" date="2023-06" db="EMBL/GenBank/DDBJ databases">
        <authorList>
            <person name="Kobayashi Y."/>
            <person name="Kayamori A."/>
            <person name="Aoki K."/>
            <person name="Shiwa Y."/>
            <person name="Fujita N."/>
            <person name="Sugita T."/>
            <person name="Iwasaki W."/>
            <person name="Tanaka N."/>
            <person name="Takashima M."/>
        </authorList>
    </citation>
    <scope>NUCLEOTIDE SEQUENCE</scope>
    <source>
        <strain evidence="2">HIS016</strain>
    </source>
</reference>
<evidence type="ECO:0000313" key="2">
    <source>
        <dbReference type="EMBL" id="GMK53540.1"/>
    </source>
</evidence>
<protein>
    <submittedName>
        <fullName evidence="2">Uncharacterized protein</fullName>
    </submittedName>
</protein>
<feature type="region of interest" description="Disordered" evidence="1">
    <location>
        <begin position="1"/>
        <end position="39"/>
    </location>
</feature>
<organism evidence="2 3">
    <name type="scientific">Cutaneotrichosporon spelunceum</name>
    <dbReference type="NCBI Taxonomy" id="1672016"/>
    <lineage>
        <taxon>Eukaryota</taxon>
        <taxon>Fungi</taxon>
        <taxon>Dikarya</taxon>
        <taxon>Basidiomycota</taxon>
        <taxon>Agaricomycotina</taxon>
        <taxon>Tremellomycetes</taxon>
        <taxon>Trichosporonales</taxon>
        <taxon>Trichosporonaceae</taxon>
        <taxon>Cutaneotrichosporon</taxon>
    </lineage>
</organism>
<dbReference type="Proteomes" id="UP001222932">
    <property type="component" value="Unassembled WGS sequence"/>
</dbReference>
<dbReference type="EMBL" id="BTCM01000001">
    <property type="protein sequence ID" value="GMK53540.1"/>
    <property type="molecule type" value="Genomic_DNA"/>
</dbReference>
<sequence length="311" mass="33223">MSLFELCALPPSPTSDPVTPPTMPQSVVPGITLPSPPSSIQNYRDALRRDLRARYEAAARAGVGATAPPDAKEDPDYGYDEDPFDTRARLLLSVATPITPPETSPTCERLAEEAEDVVLDSPAPSRRRWSFVPQLEPAPPSGLASAAMSRSSSFSCCDTPGSEMSFEIGRTADYVGLYGRLPLRVHASGISPARTPPPPPVISSTSPYATFNPSPLGAAPKEKDRRQALLARLTPLKMLSPLTPLAPSPRTVTAGTPADVQPQPQAPPRRCQRPRRPVPDLDWDGVVLSRSESETMLLAAAGFASQRSRGA</sequence>
<gene>
    <name evidence="2" type="ORF">CspeluHIS016_0101260</name>
</gene>
<dbReference type="AlphaFoldDB" id="A0AAD3Y7B8"/>
<proteinExistence type="predicted"/>
<comment type="caution">
    <text evidence="2">The sequence shown here is derived from an EMBL/GenBank/DDBJ whole genome shotgun (WGS) entry which is preliminary data.</text>
</comment>